<evidence type="ECO:0008006" key="3">
    <source>
        <dbReference type="Google" id="ProtNLM"/>
    </source>
</evidence>
<feature type="non-terminal residue" evidence="1">
    <location>
        <position position="1"/>
    </location>
</feature>
<dbReference type="EMBL" id="JACXVP010000003">
    <property type="protein sequence ID" value="KAG5615505.1"/>
    <property type="molecule type" value="Genomic_DNA"/>
</dbReference>
<evidence type="ECO:0000313" key="2">
    <source>
        <dbReference type="Proteomes" id="UP000824120"/>
    </source>
</evidence>
<organism evidence="1 2">
    <name type="scientific">Solanum commersonii</name>
    <name type="common">Commerson's wild potato</name>
    <name type="synonym">Commerson's nightshade</name>
    <dbReference type="NCBI Taxonomy" id="4109"/>
    <lineage>
        <taxon>Eukaryota</taxon>
        <taxon>Viridiplantae</taxon>
        <taxon>Streptophyta</taxon>
        <taxon>Embryophyta</taxon>
        <taxon>Tracheophyta</taxon>
        <taxon>Spermatophyta</taxon>
        <taxon>Magnoliopsida</taxon>
        <taxon>eudicotyledons</taxon>
        <taxon>Gunneridae</taxon>
        <taxon>Pentapetalae</taxon>
        <taxon>asterids</taxon>
        <taxon>lamiids</taxon>
        <taxon>Solanales</taxon>
        <taxon>Solanaceae</taxon>
        <taxon>Solanoideae</taxon>
        <taxon>Solaneae</taxon>
        <taxon>Solanum</taxon>
    </lineage>
</organism>
<keyword evidence="2" id="KW-1185">Reference proteome</keyword>
<reference evidence="1 2" key="1">
    <citation type="submission" date="2020-09" db="EMBL/GenBank/DDBJ databases">
        <title>De no assembly of potato wild relative species, Solanum commersonii.</title>
        <authorList>
            <person name="Cho K."/>
        </authorList>
    </citation>
    <scope>NUCLEOTIDE SEQUENCE [LARGE SCALE GENOMIC DNA]</scope>
    <source>
        <strain evidence="1">LZ3.2</strain>
        <tissue evidence="1">Leaf</tissue>
    </source>
</reference>
<proteinExistence type="predicted"/>
<dbReference type="AlphaFoldDB" id="A0A9J5ZTG7"/>
<dbReference type="OrthoDB" id="1302534at2759"/>
<sequence length="410" mass="47026">SRINCPWGVVGDFNVIIDAEEKIEGRPYKIEESFDFVACLNDCDLQDGGETIVTHLARTCLDHTPLLIRCILKVTNHNKYFKFLNMWIEHTYYLEVVHDAWSDTEEGNLLHTLHQKIKKVSKSLSTWSRRDFVTIEDNVAHTIIPTLQGVKECVFSIDPDSAPRPDGLKIYQPAWEVIANDVHAIVVAFFQGFYINIQGPLINHLSFAEDTIIFSSGNKASLKLILKTSKSYENVSGQLINKNKSSYSLAPKAPQMTIRRIGRMLDMRFENLPMKYLGCPLYFGRKIVDIFSNMINKVINRIKGWQLKFLSIGGRATLIRHVLLDFNIHTLVVVHPPKGTIESIEKWKTPLDLIGEFLPYNEGGANFRNLKDICKALTTKQWWKFRTSNSMWTNILKSKYCTNVHRATVH</sequence>
<dbReference type="PANTHER" id="PTHR33116:SF82">
    <property type="entry name" value="RNASE H FAMILY PROTEIN"/>
    <property type="match status" value="1"/>
</dbReference>
<dbReference type="PANTHER" id="PTHR33116">
    <property type="entry name" value="REVERSE TRANSCRIPTASE ZINC-BINDING DOMAIN-CONTAINING PROTEIN-RELATED-RELATED"/>
    <property type="match status" value="1"/>
</dbReference>
<name>A0A9J5ZTG7_SOLCO</name>
<comment type="caution">
    <text evidence="1">The sequence shown here is derived from an EMBL/GenBank/DDBJ whole genome shotgun (WGS) entry which is preliminary data.</text>
</comment>
<evidence type="ECO:0000313" key="1">
    <source>
        <dbReference type="EMBL" id="KAG5615505.1"/>
    </source>
</evidence>
<accession>A0A9J5ZTG7</accession>
<dbReference type="Proteomes" id="UP000824120">
    <property type="component" value="Chromosome 3"/>
</dbReference>
<protein>
    <recommendedName>
        <fullName evidence="3">Reverse transcriptase</fullName>
    </recommendedName>
</protein>
<gene>
    <name evidence="1" type="ORF">H5410_015329</name>
</gene>